<dbReference type="PANTHER" id="PTHR31834:SF1">
    <property type="entry name" value="INITIATION-SPECIFIC ALPHA-1,6-MANNOSYLTRANSFERASE"/>
    <property type="match status" value="1"/>
</dbReference>
<organism evidence="13 14">
    <name type="scientific">Orbilia ellipsospora</name>
    <dbReference type="NCBI Taxonomy" id="2528407"/>
    <lineage>
        <taxon>Eukaryota</taxon>
        <taxon>Fungi</taxon>
        <taxon>Dikarya</taxon>
        <taxon>Ascomycota</taxon>
        <taxon>Pezizomycotina</taxon>
        <taxon>Orbiliomycetes</taxon>
        <taxon>Orbiliales</taxon>
        <taxon>Orbiliaceae</taxon>
        <taxon>Orbilia</taxon>
    </lineage>
</organism>
<proteinExistence type="inferred from homology"/>
<dbReference type="FunFam" id="3.90.550.20:FF:000002">
    <property type="entry name" value="Initiation-specific alpha-1,6-mannosyltransferase"/>
    <property type="match status" value="1"/>
</dbReference>
<evidence type="ECO:0000313" key="13">
    <source>
        <dbReference type="EMBL" id="KAK6525146.1"/>
    </source>
</evidence>
<dbReference type="InterPro" id="IPR039367">
    <property type="entry name" value="Och1-like"/>
</dbReference>
<keyword evidence="5" id="KW-0812">Transmembrane</keyword>
<evidence type="ECO:0000256" key="11">
    <source>
        <dbReference type="SAM" id="MobiDB-lite"/>
    </source>
</evidence>
<dbReference type="Pfam" id="PF04488">
    <property type="entry name" value="Gly_transf_sug"/>
    <property type="match status" value="1"/>
</dbReference>
<name>A0AAV9WTR3_9PEZI</name>
<feature type="signal peptide" evidence="12">
    <location>
        <begin position="1"/>
        <end position="30"/>
    </location>
</feature>
<keyword evidence="7" id="KW-1133">Transmembrane helix</keyword>
<keyword evidence="3 13" id="KW-0328">Glycosyltransferase</keyword>
<evidence type="ECO:0000256" key="12">
    <source>
        <dbReference type="SAM" id="SignalP"/>
    </source>
</evidence>
<dbReference type="InterPro" id="IPR007577">
    <property type="entry name" value="GlycoTrfase_DXD_sugar-bd_CS"/>
</dbReference>
<evidence type="ECO:0000256" key="7">
    <source>
        <dbReference type="ARBA" id="ARBA00022989"/>
    </source>
</evidence>
<feature type="chain" id="PRO_5043497140" evidence="12">
    <location>
        <begin position="31"/>
        <end position="392"/>
    </location>
</feature>
<evidence type="ECO:0000256" key="9">
    <source>
        <dbReference type="ARBA" id="ARBA00023136"/>
    </source>
</evidence>
<evidence type="ECO:0000256" key="5">
    <source>
        <dbReference type="ARBA" id="ARBA00022692"/>
    </source>
</evidence>
<keyword evidence="14" id="KW-1185">Reference proteome</keyword>
<comment type="caution">
    <text evidence="13">The sequence shown here is derived from an EMBL/GenBank/DDBJ whole genome shotgun (WGS) entry which is preliminary data.</text>
</comment>
<dbReference type="Proteomes" id="UP001365542">
    <property type="component" value="Unassembled WGS sequence"/>
</dbReference>
<evidence type="ECO:0000256" key="1">
    <source>
        <dbReference type="ARBA" id="ARBA00004194"/>
    </source>
</evidence>
<feature type="region of interest" description="Disordered" evidence="11">
    <location>
        <begin position="36"/>
        <end position="73"/>
    </location>
</feature>
<evidence type="ECO:0000313" key="14">
    <source>
        <dbReference type="Proteomes" id="UP001365542"/>
    </source>
</evidence>
<keyword evidence="8" id="KW-0333">Golgi apparatus</keyword>
<dbReference type="GO" id="GO:0006487">
    <property type="term" value="P:protein N-linked glycosylation"/>
    <property type="evidence" value="ECO:0007669"/>
    <property type="project" value="TreeGrafter"/>
</dbReference>
<dbReference type="GO" id="GO:0000136">
    <property type="term" value="C:mannan polymerase complex"/>
    <property type="evidence" value="ECO:0007669"/>
    <property type="project" value="TreeGrafter"/>
</dbReference>
<evidence type="ECO:0000256" key="10">
    <source>
        <dbReference type="ARBA" id="ARBA00060399"/>
    </source>
</evidence>
<accession>A0AAV9WTR3</accession>
<evidence type="ECO:0000256" key="4">
    <source>
        <dbReference type="ARBA" id="ARBA00022679"/>
    </source>
</evidence>
<keyword evidence="6" id="KW-0735">Signal-anchor</keyword>
<dbReference type="InterPro" id="IPR029044">
    <property type="entry name" value="Nucleotide-diphossugar_trans"/>
</dbReference>
<evidence type="ECO:0000256" key="6">
    <source>
        <dbReference type="ARBA" id="ARBA00022968"/>
    </source>
</evidence>
<comment type="subcellular location">
    <subcellularLocation>
        <location evidence="10">Endomembrane system</location>
        <topology evidence="10">Single-pass type II membrane protein</topology>
    </subcellularLocation>
    <subcellularLocation>
        <location evidence="1">Golgi apparatus membrane</location>
        <topology evidence="1">Single-pass membrane protein</topology>
    </subcellularLocation>
</comment>
<keyword evidence="9" id="KW-0472">Membrane</keyword>
<dbReference type="SUPFAM" id="SSF53448">
    <property type="entry name" value="Nucleotide-diphospho-sugar transferases"/>
    <property type="match status" value="1"/>
</dbReference>
<feature type="compositionally biased region" description="Basic and acidic residues" evidence="11">
    <location>
        <begin position="357"/>
        <end position="381"/>
    </location>
</feature>
<keyword evidence="12" id="KW-0732">Signal</keyword>
<dbReference type="GO" id="GO:0000009">
    <property type="term" value="F:alpha-1,6-mannosyltransferase activity"/>
    <property type="evidence" value="ECO:0007669"/>
    <property type="project" value="InterPro"/>
</dbReference>
<evidence type="ECO:0000256" key="3">
    <source>
        <dbReference type="ARBA" id="ARBA00022676"/>
    </source>
</evidence>
<evidence type="ECO:0000256" key="2">
    <source>
        <dbReference type="ARBA" id="ARBA00009003"/>
    </source>
</evidence>
<feature type="compositionally biased region" description="Basic residues" evidence="11">
    <location>
        <begin position="382"/>
        <end position="392"/>
    </location>
</feature>
<protein>
    <submittedName>
        <fullName evidence="13">Membrane-bound alpha-1,6- mannosyltransferase Initiation-specific</fullName>
    </submittedName>
</protein>
<sequence>MTPRVKRALIVSAIVLVIFFLALRWRDVSGSLDPEIESSIRGGKRPKVDAQGNPIKQGFSSKTSKPRRPGNMKGEPIRDQLAYQFPYDVSNKFPAFIWQTWKYTAADPRFRDGYRPLEASWTMAHPEFIHEVVTDRVALYLIKHLYGSVPAVIEAYISLPTPVLKADFFRYLILLARGGIYSDIDTAALKPAPQWIPSNFRMDSIGLVIGIEADPTGEWKKSYSRRLQFCQWTIQSKPGHPVLREVVARITEKTLRLKGNNRRVKVDRNDVIEFTGPAAWTDTIFDYFNDDGYFVVQPDNPPVDWKNFTRMKDPRKLGDVVVLPVTSFSPGVGLFDAGEDDDPQAYVKHLFEGTWKPEKERHVGENDDNKNQRLKQEADQRRRLRKLGMKEA</sequence>
<evidence type="ECO:0000256" key="8">
    <source>
        <dbReference type="ARBA" id="ARBA00023034"/>
    </source>
</evidence>
<dbReference type="EMBL" id="JAVHJO010000017">
    <property type="protein sequence ID" value="KAK6525146.1"/>
    <property type="molecule type" value="Genomic_DNA"/>
</dbReference>
<comment type="similarity">
    <text evidence="2">Belongs to the glycosyltransferase 32 family.</text>
</comment>
<gene>
    <name evidence="13" type="primary">OCH1_3</name>
    <name evidence="13" type="ORF">TWF694_005292</name>
</gene>
<feature type="region of interest" description="Disordered" evidence="11">
    <location>
        <begin position="357"/>
        <end position="392"/>
    </location>
</feature>
<keyword evidence="4" id="KW-0808">Transferase</keyword>
<dbReference type="PANTHER" id="PTHR31834">
    <property type="entry name" value="INITIATION-SPECIFIC ALPHA-1,6-MANNOSYLTRANSFERASE"/>
    <property type="match status" value="1"/>
</dbReference>
<dbReference type="AlphaFoldDB" id="A0AAV9WTR3"/>
<reference evidence="13 14" key="1">
    <citation type="submission" date="2019-10" db="EMBL/GenBank/DDBJ databases">
        <authorList>
            <person name="Palmer J.M."/>
        </authorList>
    </citation>
    <scope>NUCLEOTIDE SEQUENCE [LARGE SCALE GENOMIC DNA]</scope>
    <source>
        <strain evidence="13 14">TWF694</strain>
    </source>
</reference>
<dbReference type="Gene3D" id="3.90.550.20">
    <property type="match status" value="1"/>
</dbReference>